<sequence>MAASSQRRDNRELSLRVLVSVALALGVSLGASTGFSSLKILPGVREAGMAGTGVASAFGPQAIALNPAAGATIGDFAATASYAKWILDTRHQSLFVTRNFRALSIGAGFASFSAGQFEYRDKPTEEPIGTFTPTDLTAYLNLARSLGDKVQVGLTARYFYTRVYNHDAAGLGVDGGVRVTPAKGLTLGASVVDFGRTMYYVREVFWLPTRGRLGASYDFIPFERGRLTVAADGSYFFYGQTPGAAAGLEFAWNEVVALRAGYDFLSEANHLDFGLGLQAGVFRFDYSYAPMGFGLGGAHRVSVGISR</sequence>
<evidence type="ECO:0000313" key="2">
    <source>
        <dbReference type="Proteomes" id="UP000779900"/>
    </source>
</evidence>
<reference evidence="1" key="1">
    <citation type="submission" date="2019-03" db="EMBL/GenBank/DDBJ databases">
        <title>Lake Tanganyika Metagenome-Assembled Genomes (MAGs).</title>
        <authorList>
            <person name="Tran P."/>
        </authorList>
    </citation>
    <scope>NUCLEOTIDE SEQUENCE</scope>
    <source>
        <strain evidence="1">K_DeepCast_150m_m2_040</strain>
    </source>
</reference>
<dbReference type="AlphaFoldDB" id="A0A937XDM6"/>
<name>A0A937XDM6_UNCW3</name>
<protein>
    <submittedName>
        <fullName evidence="1">PorV/PorQ family protein</fullName>
    </submittedName>
</protein>
<gene>
    <name evidence="1" type="ORF">FJY68_05255</name>
</gene>
<dbReference type="EMBL" id="VGIR01000023">
    <property type="protein sequence ID" value="MBM3331247.1"/>
    <property type="molecule type" value="Genomic_DNA"/>
</dbReference>
<organism evidence="1 2">
    <name type="scientific">candidate division WOR-3 bacterium</name>
    <dbReference type="NCBI Taxonomy" id="2052148"/>
    <lineage>
        <taxon>Bacteria</taxon>
        <taxon>Bacteria division WOR-3</taxon>
    </lineage>
</organism>
<accession>A0A937XDM6</accession>
<dbReference type="Proteomes" id="UP000779900">
    <property type="component" value="Unassembled WGS sequence"/>
</dbReference>
<dbReference type="SUPFAM" id="SSF56935">
    <property type="entry name" value="Porins"/>
    <property type="match status" value="1"/>
</dbReference>
<evidence type="ECO:0000313" key="1">
    <source>
        <dbReference type="EMBL" id="MBM3331247.1"/>
    </source>
</evidence>
<comment type="caution">
    <text evidence="1">The sequence shown here is derived from an EMBL/GenBank/DDBJ whole genome shotgun (WGS) entry which is preliminary data.</text>
</comment>
<proteinExistence type="predicted"/>
<dbReference type="Gene3D" id="2.40.160.60">
    <property type="entry name" value="Outer membrane protein transport protein (OMPP1/FadL/TodX)"/>
    <property type="match status" value="1"/>
</dbReference>
<dbReference type="NCBIfam" id="NF033709">
    <property type="entry name" value="PorV_fam"/>
    <property type="match status" value="1"/>
</dbReference>